<keyword evidence="1" id="KW-0732">Signal</keyword>
<dbReference type="PROSITE" id="PS51257">
    <property type="entry name" value="PROKAR_LIPOPROTEIN"/>
    <property type="match status" value="1"/>
</dbReference>
<organism evidence="2 3">
    <name type="scientific">Phytopseudomonas argentinensis</name>
    <dbReference type="NCBI Taxonomy" id="289370"/>
    <lineage>
        <taxon>Bacteria</taxon>
        <taxon>Pseudomonadati</taxon>
        <taxon>Pseudomonadota</taxon>
        <taxon>Gammaproteobacteria</taxon>
        <taxon>Pseudomonadales</taxon>
        <taxon>Pseudomonadaceae</taxon>
        <taxon>Phytopseudomonas</taxon>
    </lineage>
</organism>
<sequence>MKKITLIVLAAALAGCGGISSVPYVEPAQSAGTAKVRVITNSTVYGNSIPSHCMPKVWQKMAEAGRQTEQGRVSEKYPQFPLQPKKVGGMPDRKAPKLMKVPPQIVRSEGMNVEVETEYLVPTNAPFLVSTNGIFLGNTNSFCPRASSAFDLEAGASYEIVVGMQYIPTVAGSTLMCPMMVRKLLPAEQDSKRLPLIVTPKPPPTETCSS</sequence>
<dbReference type="STRING" id="289370.SAMN05216602_3517"/>
<proteinExistence type="predicted"/>
<keyword evidence="3" id="KW-1185">Reference proteome</keyword>
<reference evidence="3" key="1">
    <citation type="submission" date="2016-10" db="EMBL/GenBank/DDBJ databases">
        <authorList>
            <person name="Varghese N."/>
            <person name="Submissions S."/>
        </authorList>
    </citation>
    <scope>NUCLEOTIDE SEQUENCE [LARGE SCALE GENOMIC DNA]</scope>
    <source>
        <strain evidence="3">LMG 22563</strain>
    </source>
</reference>
<feature type="signal peptide" evidence="1">
    <location>
        <begin position="1"/>
        <end position="21"/>
    </location>
</feature>
<dbReference type="Proteomes" id="UP000183018">
    <property type="component" value="Unassembled WGS sequence"/>
</dbReference>
<dbReference type="OrthoDB" id="7011397at2"/>
<dbReference type="AlphaFoldDB" id="A0A1I3MJS7"/>
<evidence type="ECO:0000256" key="1">
    <source>
        <dbReference type="SAM" id="SignalP"/>
    </source>
</evidence>
<name>A0A1I3MJS7_9GAMM</name>
<gene>
    <name evidence="2" type="ORF">SAMN05216602_3517</name>
</gene>
<accession>A0A1I3MJS7</accession>
<evidence type="ECO:0000313" key="2">
    <source>
        <dbReference type="EMBL" id="SFI97267.1"/>
    </source>
</evidence>
<feature type="chain" id="PRO_5044373070" description="Lipoprotein" evidence="1">
    <location>
        <begin position="22"/>
        <end position="210"/>
    </location>
</feature>
<protein>
    <recommendedName>
        <fullName evidence="4">Lipoprotein</fullName>
    </recommendedName>
</protein>
<dbReference type="EMBL" id="FORC01000003">
    <property type="protein sequence ID" value="SFI97267.1"/>
    <property type="molecule type" value="Genomic_DNA"/>
</dbReference>
<evidence type="ECO:0008006" key="4">
    <source>
        <dbReference type="Google" id="ProtNLM"/>
    </source>
</evidence>
<dbReference type="RefSeq" id="WP_074886847.1">
    <property type="nucleotide sequence ID" value="NZ_FORC01000003.1"/>
</dbReference>
<evidence type="ECO:0000313" key="3">
    <source>
        <dbReference type="Proteomes" id="UP000183018"/>
    </source>
</evidence>